<gene>
    <name evidence="8" type="ORF">FOA19_15745</name>
</gene>
<accession>A0A5B6THE6</accession>
<dbReference type="InterPro" id="IPR055235">
    <property type="entry name" value="ASD1_cat"/>
</dbReference>
<reference evidence="8 9" key="1">
    <citation type="submission" date="2019-07" db="EMBL/GenBank/DDBJ databases">
        <title>Rufibacter sp. nov., isolated from lake sediment.</title>
        <authorList>
            <person name="Qu J.-H."/>
        </authorList>
    </citation>
    <scope>NUCLEOTIDE SEQUENCE [LARGE SCALE GENOMIC DNA]</scope>
    <source>
        <strain evidence="8 9">NBS58-1</strain>
    </source>
</reference>
<dbReference type="Pfam" id="PF02018">
    <property type="entry name" value="CBM_4_9"/>
    <property type="match status" value="1"/>
</dbReference>
<dbReference type="InterPro" id="IPR010720">
    <property type="entry name" value="Alpha-L-AF_C"/>
</dbReference>
<name>A0A5B6THE6_9BACT</name>
<dbReference type="GO" id="GO:0046373">
    <property type="term" value="P:L-arabinose metabolic process"/>
    <property type="evidence" value="ECO:0007669"/>
    <property type="project" value="InterPro"/>
</dbReference>
<dbReference type="OrthoDB" id="9758333at2"/>
<dbReference type="Proteomes" id="UP000324133">
    <property type="component" value="Unassembled WGS sequence"/>
</dbReference>
<dbReference type="AlphaFoldDB" id="A0A5B6THE6"/>
<dbReference type="InterPro" id="IPR008979">
    <property type="entry name" value="Galactose-bd-like_sf"/>
</dbReference>
<dbReference type="Pfam" id="PF22848">
    <property type="entry name" value="ASD1_dom"/>
    <property type="match status" value="1"/>
</dbReference>
<sequence>MNASVGTLLLWIASFTVCFGQRQATISIDAQKREKKVSPTLHGIFFEEISHGGEGGLYGELIQNRGFEEVRIPKGTTLLNGFLVPNPGPHYNLPNGQASDWKMPWVLKSDWPAWSTQTSGVAEVTLALTQEKPLNEATPNSLKVTVSGLEKSGKASLVNEGFWGIKVDQGKTYKLSFYARTEKKYKGPLTVSLQSEDGNTLGSHVFINSFKAGEWQKLSCDLVANAADSKAKFVINFGSTGTVFLDFVSLFPAETFKNRENGLRPDLAQYLADLKPSFIRWPGGCFVEGITVESAPNWKESIGPVEKRPGTFSPWGYWSSDGLGYHEFLQFCEDTGADAMYVFNAGVACEFRSGTFLPDAQLPEVIADVLDALEYAVGPATSKWGKVRAANGHPAPFPLKYVEVGNEQHGPWYANRFNLFYDAIKAKYPDLKVIASMGIADVNRHTLDGMKKLDIADEHAYKSAYWAMNNYDHFDNYKRGDWELYVGEYATNAGVGSGNMLAALNDAVYILAMERNGDLVTMSSYAPLLVNTNDVDWPVNLINFNNSQSFARISYYAIQMLNQHRADQNLATTVQVQPAKITKPAFAGGIGLSTWDTQTEYKDIQVIQKGKVVYSSNFDKAEGEWEKVRGTWGVKEGALGQTAEGAQLFAMLKDKSYDTYTLKLKGRKLSGYNAFIIPFAVKDGGKTQMRAHIGSYWNQYAVFEQVTEGTEVANLSASTKLPEKIETGKWYDIRLEVGLDKVNCYLNDKLLMSYNTPDMFYSISGVDEKTGDIIVKVVNGSSETYQTSLNLKGVAGLSPEGEVVTLSSESYQAENSFESPQKYVPQSTKLTKVAPTFEVGVKPYSISVFRLKPQK</sequence>
<dbReference type="Gene3D" id="3.20.20.80">
    <property type="entry name" value="Glycosidases"/>
    <property type="match status" value="1"/>
</dbReference>
<dbReference type="SUPFAM" id="SSF51445">
    <property type="entry name" value="(Trans)glycosidases"/>
    <property type="match status" value="1"/>
</dbReference>
<evidence type="ECO:0000313" key="8">
    <source>
        <dbReference type="EMBL" id="KAA3438674.1"/>
    </source>
</evidence>
<evidence type="ECO:0000256" key="6">
    <source>
        <dbReference type="ARBA" id="ARBA00023180"/>
    </source>
</evidence>
<organism evidence="8 9">
    <name type="scientific">Rufibacter hautae</name>
    <dbReference type="NCBI Taxonomy" id="2595005"/>
    <lineage>
        <taxon>Bacteria</taxon>
        <taxon>Pseudomonadati</taxon>
        <taxon>Bacteroidota</taxon>
        <taxon>Cytophagia</taxon>
        <taxon>Cytophagales</taxon>
        <taxon>Hymenobacteraceae</taxon>
        <taxon>Rufibacter</taxon>
    </lineage>
</organism>
<dbReference type="SUPFAM" id="SSF51011">
    <property type="entry name" value="Glycosyl hydrolase domain"/>
    <property type="match status" value="1"/>
</dbReference>
<comment type="similarity">
    <text evidence="2">Belongs to the glycosyl hydrolase 51 family.</text>
</comment>
<evidence type="ECO:0000313" key="9">
    <source>
        <dbReference type="Proteomes" id="UP000324133"/>
    </source>
</evidence>
<evidence type="ECO:0000259" key="7">
    <source>
        <dbReference type="SMART" id="SM00813"/>
    </source>
</evidence>
<protein>
    <recommendedName>
        <fullName evidence="3">non-reducing end alpha-L-arabinofuranosidase</fullName>
        <ecNumber evidence="3">3.2.1.55</ecNumber>
    </recommendedName>
</protein>
<dbReference type="Gene3D" id="2.60.120.260">
    <property type="entry name" value="Galactose-binding domain-like"/>
    <property type="match status" value="1"/>
</dbReference>
<keyword evidence="4" id="KW-0732">Signal</keyword>
<evidence type="ECO:0000256" key="2">
    <source>
        <dbReference type="ARBA" id="ARBA00007186"/>
    </source>
</evidence>
<keyword evidence="6" id="KW-0325">Glycoprotein</keyword>
<evidence type="ECO:0000256" key="4">
    <source>
        <dbReference type="ARBA" id="ARBA00022729"/>
    </source>
</evidence>
<keyword evidence="5" id="KW-0378">Hydrolase</keyword>
<comment type="caution">
    <text evidence="8">The sequence shown here is derived from an EMBL/GenBank/DDBJ whole genome shotgun (WGS) entry which is preliminary data.</text>
</comment>
<dbReference type="RefSeq" id="WP_149091730.1">
    <property type="nucleotide sequence ID" value="NZ_VKKY01000002.1"/>
</dbReference>
<keyword evidence="9" id="KW-1185">Reference proteome</keyword>
<dbReference type="PANTHER" id="PTHR31776:SF0">
    <property type="entry name" value="ALPHA-L-ARABINOFURANOSIDASE 1"/>
    <property type="match status" value="1"/>
</dbReference>
<dbReference type="EMBL" id="VKKY01000002">
    <property type="protein sequence ID" value="KAA3438674.1"/>
    <property type="molecule type" value="Genomic_DNA"/>
</dbReference>
<dbReference type="InterPro" id="IPR017853">
    <property type="entry name" value="GH"/>
</dbReference>
<dbReference type="InterPro" id="IPR051563">
    <property type="entry name" value="Glycosyl_Hydrolase_51"/>
</dbReference>
<dbReference type="InterPro" id="IPR003305">
    <property type="entry name" value="CenC_carb-bd"/>
</dbReference>
<dbReference type="SMART" id="SM00813">
    <property type="entry name" value="Alpha-L-AF_C"/>
    <property type="match status" value="1"/>
</dbReference>
<comment type="catalytic activity">
    <reaction evidence="1">
        <text>Hydrolysis of terminal non-reducing alpha-L-arabinofuranoside residues in alpha-L-arabinosides.</text>
        <dbReference type="EC" id="3.2.1.55"/>
    </reaction>
</comment>
<dbReference type="GO" id="GO:0046556">
    <property type="term" value="F:alpha-L-arabinofuranosidase activity"/>
    <property type="evidence" value="ECO:0007669"/>
    <property type="project" value="UniProtKB-EC"/>
</dbReference>
<evidence type="ECO:0000256" key="1">
    <source>
        <dbReference type="ARBA" id="ARBA00001462"/>
    </source>
</evidence>
<dbReference type="PANTHER" id="PTHR31776">
    <property type="entry name" value="ALPHA-L-ARABINOFURANOSIDASE 1"/>
    <property type="match status" value="1"/>
</dbReference>
<evidence type="ECO:0000256" key="5">
    <source>
        <dbReference type="ARBA" id="ARBA00022801"/>
    </source>
</evidence>
<dbReference type="SUPFAM" id="SSF49785">
    <property type="entry name" value="Galactose-binding domain-like"/>
    <property type="match status" value="1"/>
</dbReference>
<dbReference type="Pfam" id="PF06964">
    <property type="entry name" value="Alpha-L-AF_C"/>
    <property type="match status" value="1"/>
</dbReference>
<proteinExistence type="inferred from homology"/>
<feature type="domain" description="Alpha-L-arabinofuranosidase C-terminal" evidence="7">
    <location>
        <begin position="487"/>
        <end position="845"/>
    </location>
</feature>
<dbReference type="Gene3D" id="2.60.120.560">
    <property type="entry name" value="Exo-inulinase, domain 1"/>
    <property type="match status" value="1"/>
</dbReference>
<evidence type="ECO:0000256" key="3">
    <source>
        <dbReference type="ARBA" id="ARBA00012670"/>
    </source>
</evidence>
<dbReference type="EC" id="3.2.1.55" evidence="3"/>